<dbReference type="EMBL" id="CP133618">
    <property type="protein sequence ID" value="WMV38018.1"/>
    <property type="molecule type" value="Genomic_DNA"/>
</dbReference>
<reference evidence="1" key="1">
    <citation type="submission" date="2023-08" db="EMBL/GenBank/DDBJ databases">
        <title>A de novo genome assembly of Solanum verrucosum Schlechtendal, a Mexican diploid species geographically isolated from the other diploid A-genome species in potato relatives.</title>
        <authorList>
            <person name="Hosaka K."/>
        </authorList>
    </citation>
    <scope>NUCLEOTIDE SEQUENCE</scope>
    <source>
        <tissue evidence="1">Young leaves</tissue>
    </source>
</reference>
<proteinExistence type="predicted"/>
<dbReference type="SUPFAM" id="SSF56672">
    <property type="entry name" value="DNA/RNA polymerases"/>
    <property type="match status" value="1"/>
</dbReference>
<dbReference type="PANTHER" id="PTHR15503">
    <property type="entry name" value="LDOC1 RELATED"/>
    <property type="match status" value="1"/>
</dbReference>
<accession>A0AAF0U2E6</accession>
<dbReference type="Gene3D" id="3.10.10.10">
    <property type="entry name" value="HIV Type 1 Reverse Transcriptase, subunit A, domain 1"/>
    <property type="match status" value="1"/>
</dbReference>
<name>A0AAF0U2E6_SOLVR</name>
<dbReference type="PANTHER" id="PTHR15503:SF45">
    <property type="entry name" value="RNA-DIRECTED DNA POLYMERASE HOMOLOG"/>
    <property type="match status" value="1"/>
</dbReference>
<evidence type="ECO:0000313" key="1">
    <source>
        <dbReference type="EMBL" id="WMV38018.1"/>
    </source>
</evidence>
<sequence>MEGEQILLKVSPMKGVMRFGERGKLSPMYIEPFEVLKRVGKKPIIRWDSVLLNENLSYEEEPIAILDGEIRNLRLERFGGIEERKSIGKVTCLTLGLQWSECTSDLDSRSALASLQLIKLQEIPGRERLEWEEVYKLELAKIISSIRARKLVRQCYLAHVWDVEVESPSIESVPMVSGFKEVFPTDFPNMPPDRDIDFCIDLKIGTRPISIPPYRMGPTELRELKAQNQELYDKGFIRPSASPWGAPVLVFKKKEGSTTTSDILRHKGVD</sequence>
<protein>
    <submittedName>
        <fullName evidence="1">Uncharacterized protein</fullName>
    </submittedName>
</protein>
<dbReference type="Proteomes" id="UP001234989">
    <property type="component" value="Chromosome 7"/>
</dbReference>
<evidence type="ECO:0000313" key="2">
    <source>
        <dbReference type="Proteomes" id="UP001234989"/>
    </source>
</evidence>
<gene>
    <name evidence="1" type="ORF">MTR67_031403</name>
</gene>
<dbReference type="InterPro" id="IPR032567">
    <property type="entry name" value="RTL1-rel"/>
</dbReference>
<organism evidence="1 2">
    <name type="scientific">Solanum verrucosum</name>
    <dbReference type="NCBI Taxonomy" id="315347"/>
    <lineage>
        <taxon>Eukaryota</taxon>
        <taxon>Viridiplantae</taxon>
        <taxon>Streptophyta</taxon>
        <taxon>Embryophyta</taxon>
        <taxon>Tracheophyta</taxon>
        <taxon>Spermatophyta</taxon>
        <taxon>Magnoliopsida</taxon>
        <taxon>eudicotyledons</taxon>
        <taxon>Gunneridae</taxon>
        <taxon>Pentapetalae</taxon>
        <taxon>asterids</taxon>
        <taxon>lamiids</taxon>
        <taxon>Solanales</taxon>
        <taxon>Solanaceae</taxon>
        <taxon>Solanoideae</taxon>
        <taxon>Solaneae</taxon>
        <taxon>Solanum</taxon>
    </lineage>
</organism>
<dbReference type="InterPro" id="IPR043502">
    <property type="entry name" value="DNA/RNA_pol_sf"/>
</dbReference>
<keyword evidence="2" id="KW-1185">Reference proteome</keyword>
<dbReference type="AlphaFoldDB" id="A0AAF0U2E6"/>